<dbReference type="InterPro" id="IPR027417">
    <property type="entry name" value="P-loop_NTPase"/>
</dbReference>
<dbReference type="Proteomes" id="UP001595859">
    <property type="component" value="Unassembled WGS sequence"/>
</dbReference>
<evidence type="ECO:0000256" key="6">
    <source>
        <dbReference type="SAM" id="MobiDB-lite"/>
    </source>
</evidence>
<dbReference type="PANTHER" id="PTHR35807:SF1">
    <property type="entry name" value="TRANSCRIPTIONAL REGULATOR REDD"/>
    <property type="match status" value="1"/>
</dbReference>
<dbReference type="PROSITE" id="PS51755">
    <property type="entry name" value="OMPR_PHOB"/>
    <property type="match status" value="1"/>
</dbReference>
<comment type="caution">
    <text evidence="8">The sequence shown here is derived from an EMBL/GenBank/DDBJ whole genome shotgun (WGS) entry which is preliminary data.</text>
</comment>
<dbReference type="Pfam" id="PF13424">
    <property type="entry name" value="TPR_12"/>
    <property type="match status" value="1"/>
</dbReference>
<dbReference type="Gene3D" id="1.10.10.10">
    <property type="entry name" value="Winged helix-like DNA-binding domain superfamily/Winged helix DNA-binding domain"/>
    <property type="match status" value="1"/>
</dbReference>
<keyword evidence="4" id="KW-0804">Transcription</keyword>
<dbReference type="PANTHER" id="PTHR35807">
    <property type="entry name" value="TRANSCRIPTIONAL REGULATOR REDD-RELATED"/>
    <property type="match status" value="1"/>
</dbReference>
<dbReference type="Gene3D" id="1.25.40.10">
    <property type="entry name" value="Tetratricopeptide repeat domain"/>
    <property type="match status" value="3"/>
</dbReference>
<dbReference type="SUPFAM" id="SSF46894">
    <property type="entry name" value="C-terminal effector domain of the bipartite response regulators"/>
    <property type="match status" value="1"/>
</dbReference>
<dbReference type="Gene3D" id="3.40.50.300">
    <property type="entry name" value="P-loop containing nucleotide triphosphate hydrolases"/>
    <property type="match status" value="1"/>
</dbReference>
<dbReference type="InterPro" id="IPR002182">
    <property type="entry name" value="NB-ARC"/>
</dbReference>
<dbReference type="InterPro" id="IPR005158">
    <property type="entry name" value="BTAD"/>
</dbReference>
<evidence type="ECO:0000256" key="5">
    <source>
        <dbReference type="PROSITE-ProRule" id="PRU01091"/>
    </source>
</evidence>
<dbReference type="Pfam" id="PF03704">
    <property type="entry name" value="BTAD"/>
    <property type="match status" value="1"/>
</dbReference>
<feature type="domain" description="OmpR/PhoB-type" evidence="7">
    <location>
        <begin position="1"/>
        <end position="103"/>
    </location>
</feature>
<keyword evidence="9" id="KW-1185">Reference proteome</keyword>
<keyword evidence="3 5" id="KW-0238">DNA-binding</keyword>
<dbReference type="CDD" id="cd15831">
    <property type="entry name" value="BTAD"/>
    <property type="match status" value="1"/>
</dbReference>
<dbReference type="InterPro" id="IPR019734">
    <property type="entry name" value="TPR_rpt"/>
</dbReference>
<dbReference type="InterPro" id="IPR003593">
    <property type="entry name" value="AAA+_ATPase"/>
</dbReference>
<protein>
    <submittedName>
        <fullName evidence="8">BTAD domain-containing putative transcriptional regulator</fullName>
    </submittedName>
</protein>
<dbReference type="Pfam" id="PF00486">
    <property type="entry name" value="Trans_reg_C"/>
    <property type="match status" value="1"/>
</dbReference>
<dbReference type="PRINTS" id="PR00364">
    <property type="entry name" value="DISEASERSIST"/>
</dbReference>
<evidence type="ECO:0000256" key="4">
    <source>
        <dbReference type="ARBA" id="ARBA00023163"/>
    </source>
</evidence>
<evidence type="ECO:0000256" key="1">
    <source>
        <dbReference type="ARBA" id="ARBA00005820"/>
    </source>
</evidence>
<evidence type="ECO:0000256" key="2">
    <source>
        <dbReference type="ARBA" id="ARBA00023015"/>
    </source>
</evidence>
<evidence type="ECO:0000313" key="8">
    <source>
        <dbReference type="EMBL" id="MFC4852890.1"/>
    </source>
</evidence>
<evidence type="ECO:0000313" key="9">
    <source>
        <dbReference type="Proteomes" id="UP001595859"/>
    </source>
</evidence>
<reference evidence="9" key="1">
    <citation type="journal article" date="2019" name="Int. J. Syst. Evol. Microbiol.">
        <title>The Global Catalogue of Microorganisms (GCM) 10K type strain sequencing project: providing services to taxonomists for standard genome sequencing and annotation.</title>
        <authorList>
            <consortium name="The Broad Institute Genomics Platform"/>
            <consortium name="The Broad Institute Genome Sequencing Center for Infectious Disease"/>
            <person name="Wu L."/>
            <person name="Ma J."/>
        </authorList>
    </citation>
    <scope>NUCLEOTIDE SEQUENCE [LARGE SCALE GENOMIC DNA]</scope>
    <source>
        <strain evidence="9">ZS-22-S1</strain>
    </source>
</reference>
<dbReference type="InterPro" id="IPR011990">
    <property type="entry name" value="TPR-like_helical_dom_sf"/>
</dbReference>
<dbReference type="InterPro" id="IPR036388">
    <property type="entry name" value="WH-like_DNA-bd_sf"/>
</dbReference>
<dbReference type="InterPro" id="IPR001867">
    <property type="entry name" value="OmpR/PhoB-type_DNA-bd"/>
</dbReference>
<comment type="similarity">
    <text evidence="1">Belongs to the AfsR/DnrI/RedD regulatory family.</text>
</comment>
<dbReference type="InterPro" id="IPR051677">
    <property type="entry name" value="AfsR-DnrI-RedD_regulator"/>
</dbReference>
<dbReference type="SMART" id="SM00382">
    <property type="entry name" value="AAA"/>
    <property type="match status" value="1"/>
</dbReference>
<dbReference type="SMART" id="SM01043">
    <property type="entry name" value="BTAD"/>
    <property type="match status" value="1"/>
</dbReference>
<organism evidence="8 9">
    <name type="scientific">Actinophytocola glycyrrhizae</name>
    <dbReference type="NCBI Taxonomy" id="2044873"/>
    <lineage>
        <taxon>Bacteria</taxon>
        <taxon>Bacillati</taxon>
        <taxon>Actinomycetota</taxon>
        <taxon>Actinomycetes</taxon>
        <taxon>Pseudonocardiales</taxon>
        <taxon>Pseudonocardiaceae</taxon>
    </lineage>
</organism>
<sequence length="1037" mass="112881">MRRALPGALMKLRLLGPLEVVVGRRSVNIGGPRQRVVLAMLALNVNRVTPIDSLVDALWDEEPPSTARAQIQTCISGLRKLFTHDAGRPEAIQTKPPGYLLQMPATDLDSQEFTALVAEGRAQARGELHEDAAGTLRAALALWRGPMLADINSELVQRGAASFEDGRVAAIEERVRLDLALGRHETVISELAALVEEHPYNERLAELRMIALYRCGRQADALDAARRTRAVLADELGIEPGHDLDKLETAILNRDPSLDFTPQAPATVKAAPAPLPPEGAQRTPADRVPVPRQLPASIADFTGRDEQIEAIKATIAPEGAQGAYAVRIVGISGKGGVGKSSLAVRVAHELREQFPDGQLYGDLQNHSGMDDPAAALLARFLRSLGVNGAAVPDDTQERAEMYRSLLADKRVLVVLDDVTSEADVVPLLPGSATCAVIATSRMRLPGLFGAQWFDIDVLGTEASTGLLAKIIGPRRVAAETGSVEELVALCGGLPLALRIAGARLESRPHWRVAALVARLEDEVGRLDEFTYRGYGLRFNIDLTYRSLPERAKRLMRLFAVVRAADFPTWMAAALLGTDLVDAEDVIEQLVEAQLLDVVDFPGERLRYRFHSLIRIYAVEQLTVTESADERSAALERVVGGWLALAEDAHRDEYGGDYTTLHGTAPRWRVPGRVRRDRSKNPMAWWDSERADLVDAVRQAAAAGLDELCWDLALTSITLFEVKGYYDYWRETASLGLDVTRRAGNRRGYAAMLYSLGTLNLAQKRLADAGMCFAEALKIFSVVGDGHGRALVLRNSAIIDRLHGDSATMLEKYTESLALLREHGDRMGEAQVLRSVAEFRGNEGDGELAAELLDSALAICREVGCLRGEAQVLYRYANLRLESGAVVEAQWDLSRVRDIVHQIGDRMGEAYAQYGLGVALYREGRAEEAETALHAALDLALGLGERLVEGQSRYVLGEISLGRGDDETGTLHLDAARVVFEDLGSALWHAKTLILQSGMHAGMGEPVVAGERADRARSLLSGLDSQEATRLLSQLDAG</sequence>
<dbReference type="SUPFAM" id="SSF52540">
    <property type="entry name" value="P-loop containing nucleoside triphosphate hydrolases"/>
    <property type="match status" value="1"/>
</dbReference>
<dbReference type="Pfam" id="PF00931">
    <property type="entry name" value="NB-ARC"/>
    <property type="match status" value="1"/>
</dbReference>
<dbReference type="RefSeq" id="WP_378054842.1">
    <property type="nucleotide sequence ID" value="NZ_JBHSIS010000002.1"/>
</dbReference>
<dbReference type="SUPFAM" id="SSF48452">
    <property type="entry name" value="TPR-like"/>
    <property type="match status" value="3"/>
</dbReference>
<keyword evidence="2" id="KW-0805">Transcription regulation</keyword>
<dbReference type="SMART" id="SM00862">
    <property type="entry name" value="Trans_reg_C"/>
    <property type="match status" value="1"/>
</dbReference>
<feature type="DNA-binding region" description="OmpR/PhoB-type" evidence="5">
    <location>
        <begin position="1"/>
        <end position="103"/>
    </location>
</feature>
<dbReference type="InterPro" id="IPR016032">
    <property type="entry name" value="Sig_transdc_resp-reg_C-effctor"/>
</dbReference>
<evidence type="ECO:0000256" key="3">
    <source>
        <dbReference type="ARBA" id="ARBA00023125"/>
    </source>
</evidence>
<proteinExistence type="inferred from homology"/>
<dbReference type="SMART" id="SM00028">
    <property type="entry name" value="TPR"/>
    <property type="match status" value="3"/>
</dbReference>
<evidence type="ECO:0000259" key="7">
    <source>
        <dbReference type="PROSITE" id="PS51755"/>
    </source>
</evidence>
<accession>A0ABV9RUA0</accession>
<name>A0ABV9RUA0_9PSEU</name>
<dbReference type="EMBL" id="JBHSIS010000002">
    <property type="protein sequence ID" value="MFC4852890.1"/>
    <property type="molecule type" value="Genomic_DNA"/>
</dbReference>
<feature type="region of interest" description="Disordered" evidence="6">
    <location>
        <begin position="268"/>
        <end position="287"/>
    </location>
</feature>
<gene>
    <name evidence="8" type="ORF">ACFPCV_05190</name>
</gene>